<proteinExistence type="predicted"/>
<evidence type="ECO:0000256" key="1">
    <source>
        <dbReference type="SAM" id="Phobius"/>
    </source>
</evidence>
<accession>A0A396IZ77</accession>
<organism evidence="2">
    <name type="scientific">Medicago truncatula</name>
    <name type="common">Barrel medic</name>
    <name type="synonym">Medicago tribuloides</name>
    <dbReference type="NCBI Taxonomy" id="3880"/>
    <lineage>
        <taxon>Eukaryota</taxon>
        <taxon>Viridiplantae</taxon>
        <taxon>Streptophyta</taxon>
        <taxon>Embryophyta</taxon>
        <taxon>Tracheophyta</taxon>
        <taxon>Spermatophyta</taxon>
        <taxon>Magnoliopsida</taxon>
        <taxon>eudicotyledons</taxon>
        <taxon>Gunneridae</taxon>
        <taxon>Pentapetalae</taxon>
        <taxon>rosids</taxon>
        <taxon>fabids</taxon>
        <taxon>Fabales</taxon>
        <taxon>Fabaceae</taxon>
        <taxon>Papilionoideae</taxon>
        <taxon>50 kb inversion clade</taxon>
        <taxon>NPAAA clade</taxon>
        <taxon>Hologalegina</taxon>
        <taxon>IRL clade</taxon>
        <taxon>Trifolieae</taxon>
        <taxon>Medicago</taxon>
    </lineage>
</organism>
<keyword evidence="1" id="KW-0812">Transmembrane</keyword>
<keyword evidence="1" id="KW-1133">Transmembrane helix</keyword>
<gene>
    <name evidence="2" type="ORF">MtrunA17_Chr3g0124491</name>
</gene>
<keyword evidence="1" id="KW-0472">Membrane</keyword>
<evidence type="ECO:0008006" key="3">
    <source>
        <dbReference type="Google" id="ProtNLM"/>
    </source>
</evidence>
<dbReference type="EMBL" id="PSQE01000003">
    <property type="protein sequence ID" value="RHN69415.1"/>
    <property type="molecule type" value="Genomic_DNA"/>
</dbReference>
<dbReference type="Gramene" id="rna17884">
    <property type="protein sequence ID" value="RHN69415.1"/>
    <property type="gene ID" value="gene17884"/>
</dbReference>
<reference evidence="2" key="1">
    <citation type="journal article" date="2018" name="Nat. Plants">
        <title>Whole-genome landscape of Medicago truncatula symbiotic genes.</title>
        <authorList>
            <person name="Pecrix Y."/>
            <person name="Gamas P."/>
            <person name="Carrere S."/>
        </authorList>
    </citation>
    <scope>NUCLEOTIDE SEQUENCE</scope>
    <source>
        <tissue evidence="2">Leaves</tissue>
    </source>
</reference>
<feature type="transmembrane region" description="Helical" evidence="1">
    <location>
        <begin position="36"/>
        <end position="62"/>
    </location>
</feature>
<evidence type="ECO:0000313" key="2">
    <source>
        <dbReference type="EMBL" id="RHN69415.1"/>
    </source>
</evidence>
<dbReference type="Proteomes" id="UP000265566">
    <property type="component" value="Chromosome 3"/>
</dbReference>
<protein>
    <recommendedName>
        <fullName evidence="3">Transmembrane protein</fullName>
    </recommendedName>
</protein>
<name>A0A396IZ77_MEDTR</name>
<comment type="caution">
    <text evidence="2">The sequence shown here is derived from an EMBL/GenBank/DDBJ whole genome shotgun (WGS) entry which is preliminary data.</text>
</comment>
<sequence length="103" mass="11991">MNKIISEKEKKIGFQFPPFLHPSQSLYHSSSSSLDLLHLTSIILLLHRSCVPIFILHISFYFSSSFHFFITKPLLRSLFSSTFHSKSKPSSKSKFWKTSWVKI</sequence>
<dbReference type="AlphaFoldDB" id="A0A396IZ77"/>